<evidence type="ECO:0000313" key="1">
    <source>
        <dbReference type="EMBL" id="GFD51342.1"/>
    </source>
</evidence>
<dbReference type="AlphaFoldDB" id="A0A699WU96"/>
<reference evidence="1" key="1">
    <citation type="journal article" date="2019" name="Sci. Rep.">
        <title>Draft genome of Tanacetum cinerariifolium, the natural source of mosquito coil.</title>
        <authorList>
            <person name="Yamashiro T."/>
            <person name="Shiraishi A."/>
            <person name="Satake H."/>
            <person name="Nakayama K."/>
        </authorList>
    </citation>
    <scope>NUCLEOTIDE SEQUENCE</scope>
</reference>
<dbReference type="EMBL" id="BKCJ011768947">
    <property type="protein sequence ID" value="GFD51342.1"/>
    <property type="molecule type" value="Genomic_DNA"/>
</dbReference>
<name>A0A699WU96_TANCI</name>
<protein>
    <submittedName>
        <fullName evidence="1">Uncharacterized protein</fullName>
    </submittedName>
</protein>
<feature type="non-terminal residue" evidence="1">
    <location>
        <position position="81"/>
    </location>
</feature>
<comment type="caution">
    <text evidence="1">The sequence shown here is derived from an EMBL/GenBank/DDBJ whole genome shotgun (WGS) entry which is preliminary data.</text>
</comment>
<gene>
    <name evidence="1" type="ORF">Tci_923311</name>
</gene>
<organism evidence="1">
    <name type="scientific">Tanacetum cinerariifolium</name>
    <name type="common">Dalmatian daisy</name>
    <name type="synonym">Chrysanthemum cinerariifolium</name>
    <dbReference type="NCBI Taxonomy" id="118510"/>
    <lineage>
        <taxon>Eukaryota</taxon>
        <taxon>Viridiplantae</taxon>
        <taxon>Streptophyta</taxon>
        <taxon>Embryophyta</taxon>
        <taxon>Tracheophyta</taxon>
        <taxon>Spermatophyta</taxon>
        <taxon>Magnoliopsida</taxon>
        <taxon>eudicotyledons</taxon>
        <taxon>Gunneridae</taxon>
        <taxon>Pentapetalae</taxon>
        <taxon>asterids</taxon>
        <taxon>campanulids</taxon>
        <taxon>Asterales</taxon>
        <taxon>Asteraceae</taxon>
        <taxon>Asteroideae</taxon>
        <taxon>Anthemideae</taxon>
        <taxon>Anthemidinae</taxon>
        <taxon>Tanacetum</taxon>
    </lineage>
</organism>
<sequence>MNECYQVDVIDEEVQKHAPCMLKDDLLELYLTDENEEILDIAEVQEIQECSASSLDHQIPPCSYKVKPLPANFDTATKPPL</sequence>
<proteinExistence type="predicted"/>
<accession>A0A699WU96</accession>